<feature type="domain" description="Organic solvent tolerance-like N-terminal" evidence="6">
    <location>
        <begin position="219"/>
        <end position="330"/>
    </location>
</feature>
<dbReference type="Pfam" id="PF06835">
    <property type="entry name" value="LptC"/>
    <property type="match status" value="1"/>
</dbReference>
<proteinExistence type="inferred from homology"/>
<protein>
    <recommendedName>
        <fullName evidence="4 5">Multifunctional fusion protein</fullName>
    </recommendedName>
    <domain>
        <recommendedName>
            <fullName evidence="4">Lipopolysaccharide export system protein LptA</fullName>
        </recommendedName>
    </domain>
    <domain>
        <recommendedName>
            <fullName evidence="5">Lipopolysaccharide export system protein LptC</fullName>
        </recommendedName>
    </domain>
</protein>
<comment type="function">
    <text evidence="4">Involved in the assembly of lipopolysaccharide (LPS). Required for the translocation of LPS from the inner membrane to the outer membrane. May form a bridge between the inner membrane and the outer membrane, via interactions with LptC and LptD, thereby facilitating LPS transfer across the periplasm.</text>
</comment>
<dbReference type="InterPro" id="IPR052037">
    <property type="entry name" value="LPS_export_LptA"/>
</dbReference>
<dbReference type="NCBIfam" id="NF008142">
    <property type="entry name" value="PRK10893.1"/>
    <property type="match status" value="1"/>
</dbReference>
<dbReference type="HAMAP" id="MF_01915">
    <property type="entry name" value="LPS_assembly_LptC"/>
    <property type="match status" value="1"/>
</dbReference>
<evidence type="ECO:0000313" key="7">
    <source>
        <dbReference type="EMBL" id="STQ46528.1"/>
    </source>
</evidence>
<keyword evidence="3 4" id="KW-0574">Periplasm</keyword>
<dbReference type="GO" id="GO:0030288">
    <property type="term" value="C:outer membrane-bounded periplasmic space"/>
    <property type="evidence" value="ECO:0007669"/>
    <property type="project" value="TreeGrafter"/>
</dbReference>
<evidence type="ECO:0000256" key="4">
    <source>
        <dbReference type="HAMAP-Rule" id="MF_01914"/>
    </source>
</evidence>
<gene>
    <name evidence="5 7" type="primary">lptC</name>
    <name evidence="4" type="synonym">lptA</name>
    <name evidence="7" type="ORF">NCTC12157_04312</name>
</gene>
<dbReference type="GO" id="GO:0017089">
    <property type="term" value="F:glycolipid transfer activity"/>
    <property type="evidence" value="ECO:0007669"/>
    <property type="project" value="TreeGrafter"/>
</dbReference>
<dbReference type="HAMAP" id="MF_01914">
    <property type="entry name" value="LPS_assembly_LptA"/>
    <property type="match status" value="1"/>
</dbReference>
<dbReference type="PANTHER" id="PTHR36504">
    <property type="entry name" value="LIPOPOLYSACCHARIDE EXPORT SYSTEM PROTEIN LPTA"/>
    <property type="match status" value="1"/>
</dbReference>
<comment type="similarity">
    <text evidence="5">Belongs to the LptC family.</text>
</comment>
<dbReference type="FunFam" id="2.60.450.10:FF:000002">
    <property type="entry name" value="Lipopolysaccharide export system protein LptA"/>
    <property type="match status" value="1"/>
</dbReference>
<dbReference type="GO" id="GO:0043165">
    <property type="term" value="P:Gram-negative-bacterium-type cell outer membrane assembly"/>
    <property type="evidence" value="ECO:0007669"/>
    <property type="project" value="UniProtKB-UniRule"/>
</dbReference>
<comment type="subcellular location">
    <subcellularLocation>
        <location evidence="5">Cell inner membrane</location>
        <topology evidence="5">Single-pass membrane protein</topology>
    </subcellularLocation>
    <subcellularLocation>
        <location evidence="4">Periplasm</location>
    </subcellularLocation>
</comment>
<dbReference type="InterPro" id="IPR026265">
    <property type="entry name" value="LptC"/>
</dbReference>
<evidence type="ECO:0000256" key="1">
    <source>
        <dbReference type="ARBA" id="ARBA00022448"/>
    </source>
</evidence>
<sequence>MNKPKLWITIVLAIVVLALIGWNLSDSDNAAPVAVNDQDPTYQSQHTVTVVYNPLGALNYKLVSDEVKYYTTTQLTWFTNPVMTMYDKDKIPVWTVRSDRAKMTDDKMLYLYGHVQVDSLTPDTSQLQRIRTDNASVNLVTQDVASDDEVTLYGTGFTSNGMKMRGNLRNKTAELIDKVNTSYEIQTKNRIRNLLITSSLLAVSIPAFALKDDTTKPITIDSANQALDVNTNTATFTGNVVVNQGSIQVKADKVVVIRPNGVSGQEVVEGYGNPVTFYQMQDNGKPISGHALKVRYEVANDLVTLTGNAYLEQQDSNVKGDKITYLVQKQQMQAFSDNKGGRVTTVLVPSQLQDKGQQPATTPTKKSK</sequence>
<evidence type="ECO:0000313" key="8">
    <source>
        <dbReference type="Proteomes" id="UP000254304"/>
    </source>
</evidence>
<evidence type="ECO:0000256" key="3">
    <source>
        <dbReference type="ARBA" id="ARBA00022764"/>
    </source>
</evidence>
<dbReference type="GO" id="GO:0005886">
    <property type="term" value="C:plasma membrane"/>
    <property type="evidence" value="ECO:0007669"/>
    <property type="project" value="UniProtKB-SubCell"/>
</dbReference>
<accession>A0A377NID3</accession>
<keyword evidence="5" id="KW-1133">Transmembrane helix</keyword>
<comment type="subunit">
    <text evidence="5">Component of the lipopolysaccharide transport and assembly complex. Interacts with LptA and the LptBFG transporter complex.</text>
</comment>
<dbReference type="InterPro" id="IPR010664">
    <property type="entry name" value="LipoPS_assembly_LptC-rel"/>
</dbReference>
<dbReference type="Gene3D" id="2.60.450.10">
    <property type="entry name" value="Lipopolysaccharide (LPS) transport protein A like domain"/>
    <property type="match status" value="2"/>
</dbReference>
<dbReference type="InterPro" id="IPR005653">
    <property type="entry name" value="OstA-like_N"/>
</dbReference>
<dbReference type="InterPro" id="IPR014340">
    <property type="entry name" value="LptA"/>
</dbReference>
<keyword evidence="5" id="KW-0997">Cell inner membrane</keyword>
<dbReference type="GO" id="GO:0015221">
    <property type="term" value="F:lipopolysaccharide transmembrane transporter activity"/>
    <property type="evidence" value="ECO:0007669"/>
    <property type="project" value="InterPro"/>
</dbReference>
<dbReference type="Proteomes" id="UP000254304">
    <property type="component" value="Unassembled WGS sequence"/>
</dbReference>
<dbReference type="GO" id="GO:0001530">
    <property type="term" value="F:lipopolysaccharide binding"/>
    <property type="evidence" value="ECO:0007669"/>
    <property type="project" value="InterPro"/>
</dbReference>
<keyword evidence="2" id="KW-0732">Signal</keyword>
<keyword evidence="1 4" id="KW-0813">Transport</keyword>
<dbReference type="PANTHER" id="PTHR36504:SF1">
    <property type="entry name" value="LIPOPOLYSACCHARIDE EXPORT SYSTEM PROTEIN LPTA"/>
    <property type="match status" value="1"/>
</dbReference>
<comment type="function">
    <text evidence="5">Involved in the assembly of lipopolysaccharide (LPS). Required for the translocation of LPS from the inner membrane to the outer membrane. Facilitates the transfer of LPS from the inner membrane to the periplasmic protein LptA. Could be a docking site for LptA.</text>
</comment>
<keyword evidence="5" id="KW-0812">Transmembrane</keyword>
<dbReference type="NCBIfam" id="TIGR04409">
    <property type="entry name" value="LptC_YrbK"/>
    <property type="match status" value="1"/>
</dbReference>
<dbReference type="NCBIfam" id="TIGR03002">
    <property type="entry name" value="outer_YhbN_LptA"/>
    <property type="match status" value="1"/>
</dbReference>
<evidence type="ECO:0000256" key="5">
    <source>
        <dbReference type="HAMAP-Rule" id="MF_01915"/>
    </source>
</evidence>
<keyword evidence="5" id="KW-0472">Membrane</keyword>
<name>A0A377NID3_9GAMM</name>
<dbReference type="EMBL" id="UGGO01000001">
    <property type="protein sequence ID" value="STQ46528.1"/>
    <property type="molecule type" value="Genomic_DNA"/>
</dbReference>
<dbReference type="AlphaFoldDB" id="A0A377NID3"/>
<dbReference type="Pfam" id="PF03968">
    <property type="entry name" value="LptD_N"/>
    <property type="match status" value="1"/>
</dbReference>
<evidence type="ECO:0000256" key="2">
    <source>
        <dbReference type="ARBA" id="ARBA00022729"/>
    </source>
</evidence>
<dbReference type="NCBIfam" id="NF008143">
    <property type="entry name" value="PRK10894.1"/>
    <property type="match status" value="1"/>
</dbReference>
<evidence type="ECO:0000259" key="6">
    <source>
        <dbReference type="Pfam" id="PF03968"/>
    </source>
</evidence>
<dbReference type="GO" id="GO:0009279">
    <property type="term" value="C:cell outer membrane"/>
    <property type="evidence" value="ECO:0007669"/>
    <property type="project" value="TreeGrafter"/>
</dbReference>
<organism evidence="7 8">
    <name type="scientific">Ewingella americana</name>
    <dbReference type="NCBI Taxonomy" id="41202"/>
    <lineage>
        <taxon>Bacteria</taxon>
        <taxon>Pseudomonadati</taxon>
        <taxon>Pseudomonadota</taxon>
        <taxon>Gammaproteobacteria</taxon>
        <taxon>Enterobacterales</taxon>
        <taxon>Yersiniaceae</taxon>
        <taxon>Ewingella</taxon>
    </lineage>
</organism>
<comment type="similarity">
    <text evidence="4">Belongs to the LptA family.</text>
</comment>
<reference evidence="7 8" key="1">
    <citation type="submission" date="2018-06" db="EMBL/GenBank/DDBJ databases">
        <authorList>
            <consortium name="Pathogen Informatics"/>
            <person name="Doyle S."/>
        </authorList>
    </citation>
    <scope>NUCLEOTIDE SEQUENCE [LARGE SCALE GENOMIC DNA]</scope>
    <source>
        <strain evidence="7 8">NCTC12157</strain>
    </source>
</reference>
<keyword evidence="5" id="KW-1003">Cell membrane</keyword>